<reference evidence="9 10" key="1">
    <citation type="submission" date="2020-05" db="EMBL/GenBank/DDBJ databases">
        <title>Ramlibacter rhizophilus sp. nov., isolated from rhizosphere soil of national flower Mugunghwa from South Korea.</title>
        <authorList>
            <person name="Zheng-Fei Y."/>
            <person name="Huan T."/>
        </authorList>
    </citation>
    <scope>NUCLEOTIDE SEQUENCE [LARGE SCALE GENOMIC DNA]</scope>
    <source>
        <strain evidence="9 10">H242</strain>
    </source>
</reference>
<evidence type="ECO:0000256" key="3">
    <source>
        <dbReference type="ARBA" id="ARBA00022475"/>
    </source>
</evidence>
<comment type="subcellular location">
    <subcellularLocation>
        <location evidence="7">Cell inner membrane</location>
        <topology evidence="7">Multi-pass membrane protein</topology>
    </subcellularLocation>
    <subcellularLocation>
        <location evidence="1">Cell membrane</location>
        <topology evidence="1">Multi-pass membrane protein</topology>
    </subcellularLocation>
</comment>
<evidence type="ECO:0000259" key="8">
    <source>
        <dbReference type="Pfam" id="PF04290"/>
    </source>
</evidence>
<comment type="subunit">
    <text evidence="7">The complex comprises the extracytoplasmic solute receptor protein and the two transmembrane proteins.</text>
</comment>
<dbReference type="InterPro" id="IPR055348">
    <property type="entry name" value="DctQ"/>
</dbReference>
<evidence type="ECO:0000313" key="9">
    <source>
        <dbReference type="EMBL" id="QJW85390.1"/>
    </source>
</evidence>
<sequence>MAKPQGLLVPAAEKLGRALAAPGGPGPAGHDAADLRRRDGPQVLGLGARRAGGQRSADGGGAVLRPAAGGWHAEHVVFELVDKVYKGRSAIWSRVFMDVFCAVVFGALGVALWGFAGRTMEEGEVSVYLKWPVGWFVYLMAVLVCLSGLMHLLRALTLDLHPEQEEAHSSGPTT</sequence>
<keyword evidence="4 7" id="KW-0812">Transmembrane</keyword>
<feature type="transmembrane region" description="Helical" evidence="7">
    <location>
        <begin position="95"/>
        <end position="115"/>
    </location>
</feature>
<evidence type="ECO:0000256" key="6">
    <source>
        <dbReference type="ARBA" id="ARBA00023136"/>
    </source>
</evidence>
<keyword evidence="2 7" id="KW-0813">Transport</keyword>
<evidence type="ECO:0000256" key="4">
    <source>
        <dbReference type="ARBA" id="ARBA00022692"/>
    </source>
</evidence>
<keyword evidence="7" id="KW-0997">Cell inner membrane</keyword>
<accession>A0ABX6P5P3</accession>
<comment type="caution">
    <text evidence="7">Lacks conserved residue(s) required for the propagation of feature annotation.</text>
</comment>
<evidence type="ECO:0000256" key="2">
    <source>
        <dbReference type="ARBA" id="ARBA00022448"/>
    </source>
</evidence>
<comment type="similarity">
    <text evidence="7">Belongs to the TRAP transporter small permease family.</text>
</comment>
<feature type="domain" description="Tripartite ATP-independent periplasmic transporters DctQ component" evidence="8">
    <location>
        <begin position="71"/>
        <end position="156"/>
    </location>
</feature>
<keyword evidence="10" id="KW-1185">Reference proteome</keyword>
<evidence type="ECO:0000256" key="1">
    <source>
        <dbReference type="ARBA" id="ARBA00004651"/>
    </source>
</evidence>
<reference evidence="9 10" key="2">
    <citation type="submission" date="2020-05" db="EMBL/GenBank/DDBJ databases">
        <authorList>
            <person name="Khan S.A."/>
            <person name="Jeon C.O."/>
            <person name="Chun B.H."/>
        </authorList>
    </citation>
    <scope>NUCLEOTIDE SEQUENCE [LARGE SCALE GENOMIC DNA]</scope>
    <source>
        <strain evidence="9 10">H242</strain>
    </source>
</reference>
<proteinExistence type="inferred from homology"/>
<keyword evidence="3" id="KW-1003">Cell membrane</keyword>
<keyword evidence="6 7" id="KW-0472">Membrane</keyword>
<evidence type="ECO:0000256" key="7">
    <source>
        <dbReference type="RuleBase" id="RU369079"/>
    </source>
</evidence>
<dbReference type="Proteomes" id="UP000500826">
    <property type="component" value="Chromosome"/>
</dbReference>
<organism evidence="9 10">
    <name type="scientific">Ramlibacter terrae</name>
    <dbReference type="NCBI Taxonomy" id="2732511"/>
    <lineage>
        <taxon>Bacteria</taxon>
        <taxon>Pseudomonadati</taxon>
        <taxon>Pseudomonadota</taxon>
        <taxon>Betaproteobacteria</taxon>
        <taxon>Burkholderiales</taxon>
        <taxon>Comamonadaceae</taxon>
        <taxon>Ramlibacter</taxon>
    </lineage>
</organism>
<comment type="function">
    <text evidence="7">Part of the tripartite ATP-independent periplasmic (TRAP) transport system.</text>
</comment>
<evidence type="ECO:0000313" key="10">
    <source>
        <dbReference type="Proteomes" id="UP000500826"/>
    </source>
</evidence>
<feature type="transmembrane region" description="Helical" evidence="7">
    <location>
        <begin position="135"/>
        <end position="153"/>
    </location>
</feature>
<dbReference type="Pfam" id="PF04290">
    <property type="entry name" value="DctQ"/>
    <property type="match status" value="1"/>
</dbReference>
<keyword evidence="5 7" id="KW-1133">Transmembrane helix</keyword>
<gene>
    <name evidence="9" type="ORF">HK414_24550</name>
</gene>
<protein>
    <recommendedName>
        <fullName evidence="7">TRAP transporter small permease protein</fullName>
    </recommendedName>
</protein>
<dbReference type="EMBL" id="CP053418">
    <property type="protein sequence ID" value="QJW85390.1"/>
    <property type="molecule type" value="Genomic_DNA"/>
</dbReference>
<name>A0ABX6P5P3_9BURK</name>
<evidence type="ECO:0000256" key="5">
    <source>
        <dbReference type="ARBA" id="ARBA00022989"/>
    </source>
</evidence>